<dbReference type="PROSITE" id="PS50191">
    <property type="entry name" value="CRAL_TRIO"/>
    <property type="match status" value="1"/>
</dbReference>
<protein>
    <submittedName>
        <fullName evidence="3">Rho GTPase-activating protein 1</fullName>
    </submittedName>
</protein>
<evidence type="ECO:0000313" key="4">
    <source>
        <dbReference type="Proteomes" id="UP001163046"/>
    </source>
</evidence>
<feature type="domain" description="Rho-GAP" evidence="2">
    <location>
        <begin position="231"/>
        <end position="419"/>
    </location>
</feature>
<dbReference type="SUPFAM" id="SSF52087">
    <property type="entry name" value="CRAL/TRIO domain"/>
    <property type="match status" value="1"/>
</dbReference>
<feature type="domain" description="CRAL-TRIO" evidence="1">
    <location>
        <begin position="70"/>
        <end position="225"/>
    </location>
</feature>
<proteinExistence type="predicted"/>
<dbReference type="CDD" id="cd00170">
    <property type="entry name" value="SEC14"/>
    <property type="match status" value="1"/>
</dbReference>
<dbReference type="InterPro" id="IPR036865">
    <property type="entry name" value="CRAL-TRIO_dom_sf"/>
</dbReference>
<accession>A0A9W9ZCS0</accession>
<dbReference type="EMBL" id="MU826360">
    <property type="protein sequence ID" value="KAJ7379055.1"/>
    <property type="molecule type" value="Genomic_DNA"/>
</dbReference>
<dbReference type="AlphaFoldDB" id="A0A9W9ZCS0"/>
<dbReference type="PANTHER" id="PTHR45808:SF2">
    <property type="entry name" value="RHO GTPASE-ACTIVATING PROTEIN 68F"/>
    <property type="match status" value="1"/>
</dbReference>
<dbReference type="SMART" id="SM00516">
    <property type="entry name" value="SEC14"/>
    <property type="match status" value="1"/>
</dbReference>
<dbReference type="OrthoDB" id="19923at2759"/>
<dbReference type="PROSITE" id="PS50238">
    <property type="entry name" value="RHOGAP"/>
    <property type="match status" value="1"/>
</dbReference>
<dbReference type="Pfam" id="PF00620">
    <property type="entry name" value="RhoGAP"/>
    <property type="match status" value="1"/>
</dbReference>
<dbReference type="GO" id="GO:2001136">
    <property type="term" value="P:negative regulation of endocytic recycling"/>
    <property type="evidence" value="ECO:0007669"/>
    <property type="project" value="TreeGrafter"/>
</dbReference>
<dbReference type="PANTHER" id="PTHR45808">
    <property type="entry name" value="RHO GTPASE-ACTIVATING PROTEIN 68F"/>
    <property type="match status" value="1"/>
</dbReference>
<dbReference type="Pfam" id="PF13716">
    <property type="entry name" value="CRAL_TRIO_2"/>
    <property type="match status" value="1"/>
</dbReference>
<dbReference type="SUPFAM" id="SSF48350">
    <property type="entry name" value="GTPase activation domain, GAP"/>
    <property type="match status" value="1"/>
</dbReference>
<dbReference type="SMART" id="SM00324">
    <property type="entry name" value="RhoGAP"/>
    <property type="match status" value="1"/>
</dbReference>
<evidence type="ECO:0000259" key="1">
    <source>
        <dbReference type="PROSITE" id="PS50191"/>
    </source>
</evidence>
<comment type="caution">
    <text evidence="3">The sequence shown here is derived from an EMBL/GenBank/DDBJ whole genome shotgun (WGS) entry which is preliminary data.</text>
</comment>
<dbReference type="GO" id="GO:0007264">
    <property type="term" value="P:small GTPase-mediated signal transduction"/>
    <property type="evidence" value="ECO:0007669"/>
    <property type="project" value="TreeGrafter"/>
</dbReference>
<dbReference type="InterPro" id="IPR000198">
    <property type="entry name" value="RhoGAP_dom"/>
</dbReference>
<dbReference type="GO" id="GO:0005096">
    <property type="term" value="F:GTPase activator activity"/>
    <property type="evidence" value="ECO:0007669"/>
    <property type="project" value="TreeGrafter"/>
</dbReference>
<dbReference type="Proteomes" id="UP001163046">
    <property type="component" value="Unassembled WGS sequence"/>
</dbReference>
<dbReference type="InterPro" id="IPR001251">
    <property type="entry name" value="CRAL-TRIO_dom"/>
</dbReference>
<name>A0A9W9ZCS0_9CNID</name>
<dbReference type="InterPro" id="IPR008936">
    <property type="entry name" value="Rho_GTPase_activation_prot"/>
</dbReference>
<dbReference type="GO" id="GO:0005737">
    <property type="term" value="C:cytoplasm"/>
    <property type="evidence" value="ECO:0007669"/>
    <property type="project" value="TreeGrafter"/>
</dbReference>
<keyword evidence="4" id="KW-1185">Reference proteome</keyword>
<reference evidence="3" key="1">
    <citation type="submission" date="2023-01" db="EMBL/GenBank/DDBJ databases">
        <title>Genome assembly of the deep-sea coral Lophelia pertusa.</title>
        <authorList>
            <person name="Herrera S."/>
            <person name="Cordes E."/>
        </authorList>
    </citation>
    <scope>NUCLEOTIDE SEQUENCE</scope>
    <source>
        <strain evidence="3">USNM1676648</strain>
        <tissue evidence="3">Polyp</tissue>
    </source>
</reference>
<sequence length="422" mass="48132">MHQLVRVVKRPLTVFHTEPGGTCENDGSFKSCADNNGLDNAAIKKDAAKVNSSETKPTSIHQSLSELDDNFRDIAKHRILSVAGDDKNGRPVIVFSAYRIPPIHSIDHTRLFRYLLCTLDQYVENDYTIVYFHYGLTSKNKPAMSRVIQLYRDLDRKYRKNIKALFVVHPSSTIKLIWATVAKIASPKFSRKLCYVTRLHDLQNIETCRTKASGVFYATPAEIPKSQQFGVSLTWMRENNNGECIPPVMLTSVKFLRETALEVEGIFRRSGNMKTIKDITQMFNKGFAVRYSDPEDIHCAAVIMKRFLRELPEPILTFKLYDTVVTSTSIPDETEKLKEMWHILHNELPEENFVLLKFLMEFLNEVLEHSAVNKMTAKNLAIVFGPNLVWSKSQAASLDGMAQINSFTLLLLENVSYLFGTR</sequence>
<evidence type="ECO:0000259" key="2">
    <source>
        <dbReference type="PROSITE" id="PS50238"/>
    </source>
</evidence>
<gene>
    <name evidence="3" type="primary">ARHGAP1_3</name>
    <name evidence="3" type="ORF">OS493_018850</name>
</gene>
<evidence type="ECO:0000313" key="3">
    <source>
        <dbReference type="EMBL" id="KAJ7379055.1"/>
    </source>
</evidence>
<organism evidence="3 4">
    <name type="scientific">Desmophyllum pertusum</name>
    <dbReference type="NCBI Taxonomy" id="174260"/>
    <lineage>
        <taxon>Eukaryota</taxon>
        <taxon>Metazoa</taxon>
        <taxon>Cnidaria</taxon>
        <taxon>Anthozoa</taxon>
        <taxon>Hexacorallia</taxon>
        <taxon>Scleractinia</taxon>
        <taxon>Caryophylliina</taxon>
        <taxon>Caryophylliidae</taxon>
        <taxon>Desmophyllum</taxon>
    </lineage>
</organism>
<dbReference type="Gene3D" id="3.40.525.10">
    <property type="entry name" value="CRAL-TRIO lipid binding domain"/>
    <property type="match status" value="1"/>
</dbReference>
<dbReference type="Gene3D" id="1.10.555.10">
    <property type="entry name" value="Rho GTPase activation protein"/>
    <property type="match status" value="1"/>
</dbReference>